<dbReference type="GO" id="GO:0043296">
    <property type="term" value="C:apical junction complex"/>
    <property type="evidence" value="ECO:0007669"/>
    <property type="project" value="TreeGrafter"/>
</dbReference>
<evidence type="ECO:0000313" key="2">
    <source>
        <dbReference type="EMBL" id="KAK7893249.1"/>
    </source>
</evidence>
<feature type="compositionally biased region" description="Basic and acidic residues" evidence="1">
    <location>
        <begin position="212"/>
        <end position="225"/>
    </location>
</feature>
<dbReference type="Proteomes" id="UP001460270">
    <property type="component" value="Unassembled WGS sequence"/>
</dbReference>
<dbReference type="GO" id="GO:0051660">
    <property type="term" value="P:establishment of centrosome localization"/>
    <property type="evidence" value="ECO:0007669"/>
    <property type="project" value="TreeGrafter"/>
</dbReference>
<comment type="caution">
    <text evidence="2">The sequence shown here is derived from an EMBL/GenBank/DDBJ whole genome shotgun (WGS) entry which is preliminary data.</text>
</comment>
<feature type="region of interest" description="Disordered" evidence="1">
    <location>
        <begin position="172"/>
        <end position="303"/>
    </location>
</feature>
<evidence type="ECO:0000256" key="1">
    <source>
        <dbReference type="SAM" id="MobiDB-lite"/>
    </source>
</evidence>
<accession>A0AAW0NB60</accession>
<keyword evidence="3" id="KW-1185">Reference proteome</keyword>
<sequence length="320" mass="34409">MVYYLTSFDGSLPSSSEASHVAMVTCLISCCSQAWPAQRTRKVYRADHAPAARWSLEEAAPRTGELESSLVSIQNFDKDGGVPRKPRSSGIHVVPYCSSLSGRGIEATSRSRKENLFQTEESIVQINDISLLDKTFAQSQEVFRQAMSAPLIRCEVLPAANKPRYEKSLIGTIFNPDSKSSSAKASPIPVRSKQGPNQPPDSTTNPNPTPRPKIDLRGAETKPEEPALESYPQTSAAAAAEVQALEKERQSPVPPAGGAVPSPTLKAQSKNPAAPALASLTKNNMKGGKKHKIDLKKGPEGLGFTVVTRDHTSTVPVPSW</sequence>
<dbReference type="GO" id="GO:0045197">
    <property type="term" value="P:establishment or maintenance of epithelial cell apical/basal polarity"/>
    <property type="evidence" value="ECO:0007669"/>
    <property type="project" value="TreeGrafter"/>
</dbReference>
<dbReference type="GO" id="GO:0000226">
    <property type="term" value="P:microtubule cytoskeleton organization"/>
    <property type="evidence" value="ECO:0007669"/>
    <property type="project" value="TreeGrafter"/>
</dbReference>
<organism evidence="2 3">
    <name type="scientific">Mugilogobius chulae</name>
    <name type="common">yellowstripe goby</name>
    <dbReference type="NCBI Taxonomy" id="88201"/>
    <lineage>
        <taxon>Eukaryota</taxon>
        <taxon>Metazoa</taxon>
        <taxon>Chordata</taxon>
        <taxon>Craniata</taxon>
        <taxon>Vertebrata</taxon>
        <taxon>Euteleostomi</taxon>
        <taxon>Actinopterygii</taxon>
        <taxon>Neopterygii</taxon>
        <taxon>Teleostei</taxon>
        <taxon>Neoteleostei</taxon>
        <taxon>Acanthomorphata</taxon>
        <taxon>Gobiaria</taxon>
        <taxon>Gobiiformes</taxon>
        <taxon>Gobioidei</taxon>
        <taxon>Gobiidae</taxon>
        <taxon>Gobionellinae</taxon>
        <taxon>Mugilogobius</taxon>
    </lineage>
</organism>
<dbReference type="GO" id="GO:0005938">
    <property type="term" value="C:cell cortex"/>
    <property type="evidence" value="ECO:0007669"/>
    <property type="project" value="TreeGrafter"/>
</dbReference>
<dbReference type="GO" id="GO:0007155">
    <property type="term" value="P:cell adhesion"/>
    <property type="evidence" value="ECO:0007669"/>
    <property type="project" value="TreeGrafter"/>
</dbReference>
<dbReference type="AlphaFoldDB" id="A0AAW0NB60"/>
<evidence type="ECO:0000313" key="3">
    <source>
        <dbReference type="Proteomes" id="UP001460270"/>
    </source>
</evidence>
<dbReference type="GO" id="GO:0005912">
    <property type="term" value="C:adherens junction"/>
    <property type="evidence" value="ECO:0007669"/>
    <property type="project" value="TreeGrafter"/>
</dbReference>
<dbReference type="GO" id="GO:0030010">
    <property type="term" value="P:establishment of cell polarity"/>
    <property type="evidence" value="ECO:0007669"/>
    <property type="project" value="TreeGrafter"/>
</dbReference>
<name>A0AAW0NB60_9GOBI</name>
<dbReference type="EMBL" id="JBBPFD010000016">
    <property type="protein sequence ID" value="KAK7893249.1"/>
    <property type="molecule type" value="Genomic_DNA"/>
</dbReference>
<dbReference type="InterPro" id="IPR052213">
    <property type="entry name" value="PAR3"/>
</dbReference>
<dbReference type="GO" id="GO:0035091">
    <property type="term" value="F:phosphatidylinositol binding"/>
    <property type="evidence" value="ECO:0007669"/>
    <property type="project" value="TreeGrafter"/>
</dbReference>
<dbReference type="PANTHER" id="PTHR16484:SF4">
    <property type="entry name" value="PARTITIONING DEFECTIVE 3 HOMOLOG B"/>
    <property type="match status" value="1"/>
</dbReference>
<proteinExistence type="predicted"/>
<dbReference type="GO" id="GO:0016324">
    <property type="term" value="C:apical plasma membrane"/>
    <property type="evidence" value="ECO:0007669"/>
    <property type="project" value="TreeGrafter"/>
</dbReference>
<reference evidence="3" key="1">
    <citation type="submission" date="2024-04" db="EMBL/GenBank/DDBJ databases">
        <title>Salinicola lusitanus LLJ914,a marine bacterium isolated from the Okinawa Trough.</title>
        <authorList>
            <person name="Li J."/>
        </authorList>
    </citation>
    <scope>NUCLEOTIDE SEQUENCE [LARGE SCALE GENOMIC DNA]</scope>
</reference>
<gene>
    <name evidence="2" type="ORF">WMY93_022401</name>
</gene>
<evidence type="ECO:0008006" key="4">
    <source>
        <dbReference type="Google" id="ProtNLM"/>
    </source>
</evidence>
<dbReference type="GO" id="GO:0008104">
    <property type="term" value="P:intracellular protein localization"/>
    <property type="evidence" value="ECO:0007669"/>
    <property type="project" value="TreeGrafter"/>
</dbReference>
<dbReference type="PANTHER" id="PTHR16484">
    <property type="entry name" value="PARTITIONING DEFECTIVE 3 RELATED"/>
    <property type="match status" value="1"/>
</dbReference>
<protein>
    <recommendedName>
        <fullName evidence="4">PDZ domain-containing protein</fullName>
    </recommendedName>
</protein>